<proteinExistence type="predicted"/>
<dbReference type="InterPro" id="IPR058916">
    <property type="entry name" value="PH_40"/>
</dbReference>
<dbReference type="Proteomes" id="UP000006073">
    <property type="component" value="Unassembled WGS sequence"/>
</dbReference>
<comment type="caution">
    <text evidence="2">The sequence shown here is derived from an EMBL/GenBank/DDBJ whole genome shotgun (WGS) entry which is preliminary data.</text>
</comment>
<evidence type="ECO:0000259" key="1">
    <source>
        <dbReference type="Pfam" id="PF26566"/>
    </source>
</evidence>
<gene>
    <name evidence="2" type="ORF">A33Q_2184</name>
</gene>
<accession>S2DD67</accession>
<name>S2DD67_INDAL</name>
<dbReference type="AlphaFoldDB" id="S2DD67"/>
<dbReference type="EMBL" id="ALWO02000032">
    <property type="protein sequence ID" value="EOZ96874.1"/>
    <property type="molecule type" value="Genomic_DNA"/>
</dbReference>
<reference evidence="2 3" key="1">
    <citation type="journal article" date="2013" name="Genome Announc.">
        <title>Draft Genome Sequence of Indibacter alkaliphilus Strain LW1T, Isolated from Lonar Lake, a Haloalkaline Lake in the Buldana District of Maharashtra, India.</title>
        <authorList>
            <person name="Singh A."/>
            <person name="Kumar Jangir P."/>
            <person name="Sharma R."/>
            <person name="Singh A."/>
            <person name="Kumar Pinnaka A."/>
            <person name="Shivaji S."/>
        </authorList>
    </citation>
    <scope>NUCLEOTIDE SEQUENCE [LARGE SCALE GENOMIC DNA]</scope>
    <source>
        <strain evidence="3">CCUG 57479 / KCTC 22604 / LW1</strain>
    </source>
</reference>
<evidence type="ECO:0000313" key="3">
    <source>
        <dbReference type="Proteomes" id="UP000006073"/>
    </source>
</evidence>
<dbReference type="Pfam" id="PF26566">
    <property type="entry name" value="PH_40"/>
    <property type="match status" value="1"/>
</dbReference>
<feature type="domain" description="PH" evidence="1">
    <location>
        <begin position="4"/>
        <end position="100"/>
    </location>
</feature>
<evidence type="ECO:0000313" key="2">
    <source>
        <dbReference type="EMBL" id="EOZ96874.1"/>
    </source>
</evidence>
<keyword evidence="3" id="KW-1185">Reference proteome</keyword>
<sequence length="124" mass="14724">MKIFGILFLVDAIPALYLHFEYWLKNKGEEYEVRDTELIRRIGGEETYYRNDEIEKIIVYLSPSLYKNSNFHLLAIESYHYAVVKLKTGEELVLTCLLAPRVDKALKKMRGVLFEKRKRLFCMI</sequence>
<organism evidence="2 3">
    <name type="scientific">Indibacter alkaliphilus (strain CCUG 57479 / KCTC 22604 / LW1)</name>
    <dbReference type="NCBI Taxonomy" id="1189612"/>
    <lineage>
        <taxon>Bacteria</taxon>
        <taxon>Pseudomonadati</taxon>
        <taxon>Bacteroidota</taxon>
        <taxon>Cytophagia</taxon>
        <taxon>Cytophagales</taxon>
        <taxon>Cyclobacteriaceae</taxon>
    </lineage>
</organism>
<protein>
    <recommendedName>
        <fullName evidence="1">PH domain-containing protein</fullName>
    </recommendedName>
</protein>